<keyword evidence="2" id="KW-1185">Reference proteome</keyword>
<evidence type="ECO:0000313" key="1">
    <source>
        <dbReference type="EMBL" id="OIV93507.1"/>
    </source>
</evidence>
<evidence type="ECO:0000313" key="2">
    <source>
        <dbReference type="Proteomes" id="UP000188354"/>
    </source>
</evidence>
<dbReference type="Gramene" id="OIV93507">
    <property type="protein sequence ID" value="OIV93507"/>
    <property type="gene ID" value="TanjilG_21760"/>
</dbReference>
<protein>
    <submittedName>
        <fullName evidence="1">Uncharacterized protein</fullName>
    </submittedName>
</protein>
<dbReference type="EMBL" id="CM007378">
    <property type="protein sequence ID" value="OIV93507.1"/>
    <property type="molecule type" value="Genomic_DNA"/>
</dbReference>
<gene>
    <name evidence="1" type="ORF">TanjilG_21760</name>
</gene>
<dbReference type="AlphaFoldDB" id="A0A1J7FZB3"/>
<accession>A0A1J7FZB3</accession>
<proteinExistence type="predicted"/>
<name>A0A1J7FZB3_LUPAN</name>
<organism evidence="1 2">
    <name type="scientific">Lupinus angustifolius</name>
    <name type="common">Narrow-leaved blue lupine</name>
    <dbReference type="NCBI Taxonomy" id="3871"/>
    <lineage>
        <taxon>Eukaryota</taxon>
        <taxon>Viridiplantae</taxon>
        <taxon>Streptophyta</taxon>
        <taxon>Embryophyta</taxon>
        <taxon>Tracheophyta</taxon>
        <taxon>Spermatophyta</taxon>
        <taxon>Magnoliopsida</taxon>
        <taxon>eudicotyledons</taxon>
        <taxon>Gunneridae</taxon>
        <taxon>Pentapetalae</taxon>
        <taxon>rosids</taxon>
        <taxon>fabids</taxon>
        <taxon>Fabales</taxon>
        <taxon>Fabaceae</taxon>
        <taxon>Papilionoideae</taxon>
        <taxon>50 kb inversion clade</taxon>
        <taxon>genistoids sensu lato</taxon>
        <taxon>core genistoids</taxon>
        <taxon>Genisteae</taxon>
        <taxon>Lupinus</taxon>
    </lineage>
</organism>
<reference evidence="1 2" key="1">
    <citation type="journal article" date="2017" name="Plant Biotechnol. J.">
        <title>A comprehensive draft genome sequence for lupin (Lupinus angustifolius), an emerging health food: insights into plant-microbe interactions and legume evolution.</title>
        <authorList>
            <person name="Hane J.K."/>
            <person name="Ming Y."/>
            <person name="Kamphuis L.G."/>
            <person name="Nelson M.N."/>
            <person name="Garg G."/>
            <person name="Atkins C.A."/>
            <person name="Bayer P.E."/>
            <person name="Bravo A."/>
            <person name="Bringans S."/>
            <person name="Cannon S."/>
            <person name="Edwards D."/>
            <person name="Foley R."/>
            <person name="Gao L.L."/>
            <person name="Harrison M.J."/>
            <person name="Huang W."/>
            <person name="Hurgobin B."/>
            <person name="Li S."/>
            <person name="Liu C.W."/>
            <person name="McGrath A."/>
            <person name="Morahan G."/>
            <person name="Murray J."/>
            <person name="Weller J."/>
            <person name="Jian J."/>
            <person name="Singh K.B."/>
        </authorList>
    </citation>
    <scope>NUCLEOTIDE SEQUENCE [LARGE SCALE GENOMIC DNA]</scope>
    <source>
        <strain evidence="2">cv. Tanjil</strain>
        <tissue evidence="1">Whole plant</tissue>
    </source>
</reference>
<sequence>MVHSGGETLVGMVRRSWLALRVVTAFGRGNYSRLGPSYLSSPFRSDEDTGIVKCELHSPVVDKRTSVLLVMYVGMCEPLLFITDMYTLL</sequence>
<dbReference type="Proteomes" id="UP000188354">
    <property type="component" value="Chromosome LG18"/>
</dbReference>